<dbReference type="Proteomes" id="UP001215598">
    <property type="component" value="Unassembled WGS sequence"/>
</dbReference>
<gene>
    <name evidence="7" type="ORF">B0H16DRAFT_1758920</name>
</gene>
<accession>A0AAD7IBG4</accession>
<evidence type="ECO:0000256" key="3">
    <source>
        <dbReference type="ARBA" id="ARBA00022833"/>
    </source>
</evidence>
<comment type="caution">
    <text evidence="7">The sequence shown here is derived from an EMBL/GenBank/DDBJ whole genome shotgun (WGS) entry which is preliminary data.</text>
</comment>
<name>A0AAD7IBG4_9AGAR</name>
<dbReference type="EMBL" id="JARKIB010000107">
    <property type="protein sequence ID" value="KAJ7739362.1"/>
    <property type="molecule type" value="Genomic_DNA"/>
</dbReference>
<keyword evidence="3" id="KW-0862">Zinc</keyword>
<dbReference type="SUPFAM" id="SSF144232">
    <property type="entry name" value="HIT/MYND zinc finger-like"/>
    <property type="match status" value="1"/>
</dbReference>
<evidence type="ECO:0000259" key="6">
    <source>
        <dbReference type="PROSITE" id="PS50865"/>
    </source>
</evidence>
<dbReference type="Pfam" id="PF01753">
    <property type="entry name" value="zf-MYND"/>
    <property type="match status" value="1"/>
</dbReference>
<reference evidence="7" key="1">
    <citation type="submission" date="2023-03" db="EMBL/GenBank/DDBJ databases">
        <title>Massive genome expansion in bonnet fungi (Mycena s.s.) driven by repeated elements and novel gene families across ecological guilds.</title>
        <authorList>
            <consortium name="Lawrence Berkeley National Laboratory"/>
            <person name="Harder C.B."/>
            <person name="Miyauchi S."/>
            <person name="Viragh M."/>
            <person name="Kuo A."/>
            <person name="Thoen E."/>
            <person name="Andreopoulos B."/>
            <person name="Lu D."/>
            <person name="Skrede I."/>
            <person name="Drula E."/>
            <person name="Henrissat B."/>
            <person name="Morin E."/>
            <person name="Kohler A."/>
            <person name="Barry K."/>
            <person name="LaButti K."/>
            <person name="Morin E."/>
            <person name="Salamov A."/>
            <person name="Lipzen A."/>
            <person name="Mereny Z."/>
            <person name="Hegedus B."/>
            <person name="Baldrian P."/>
            <person name="Stursova M."/>
            <person name="Weitz H."/>
            <person name="Taylor A."/>
            <person name="Grigoriev I.V."/>
            <person name="Nagy L.G."/>
            <person name="Martin F."/>
            <person name="Kauserud H."/>
        </authorList>
    </citation>
    <scope>NUCLEOTIDE SEQUENCE</scope>
    <source>
        <strain evidence="7">CBHHK182m</strain>
    </source>
</reference>
<evidence type="ECO:0000256" key="4">
    <source>
        <dbReference type="PROSITE-ProRule" id="PRU00134"/>
    </source>
</evidence>
<evidence type="ECO:0000256" key="1">
    <source>
        <dbReference type="ARBA" id="ARBA00022723"/>
    </source>
</evidence>
<keyword evidence="8" id="KW-1185">Reference proteome</keyword>
<feature type="domain" description="MYND-type" evidence="6">
    <location>
        <begin position="283"/>
        <end position="323"/>
    </location>
</feature>
<dbReference type="Gene3D" id="6.10.140.2220">
    <property type="match status" value="1"/>
</dbReference>
<keyword evidence="1" id="KW-0479">Metal-binding</keyword>
<dbReference type="AlphaFoldDB" id="A0AAD7IBG4"/>
<dbReference type="PROSITE" id="PS01360">
    <property type="entry name" value="ZF_MYND_1"/>
    <property type="match status" value="1"/>
</dbReference>
<evidence type="ECO:0000313" key="7">
    <source>
        <dbReference type="EMBL" id="KAJ7739362.1"/>
    </source>
</evidence>
<proteinExistence type="predicted"/>
<protein>
    <recommendedName>
        <fullName evidence="6">MYND-type domain-containing protein</fullName>
    </recommendedName>
</protein>
<dbReference type="InterPro" id="IPR002893">
    <property type="entry name" value="Znf_MYND"/>
</dbReference>
<evidence type="ECO:0000256" key="2">
    <source>
        <dbReference type="ARBA" id="ARBA00022771"/>
    </source>
</evidence>
<sequence>MPSSRPTHRLGSGAQAKKSTPPPDKHIDREAWNAYYEKEVTTKYAHMSANHPRLEDSTNEDYWKSCGSIADIKQRTDFNGKMLMCEEGLLIAVAIENLHDGNFAVEWKGLDADKKKELVIEGVYRAVCDSDRDLTRLSCPELTVKGLSGDGKYGLIKMNYPLLAQYFTVQLVSSQFGLGPRGLDLSREAHPLESLSHNIPISECTPHHWRNIVISSLLKHNFCTLPLSRKNPRLCFLSFHNLPWMPREFTVDQAQIPTYKLNGEVLSEQWFNNPRKKEVPPVCGGCLTAADRLALKKCARCETIWYCSRECQKKDWLSHKKICGNDSFDSTLLSPVTKSPDEFIGYPAVAPGFIRSPALWLSANMICRPRCTTLATAQFLAFPLLIYAAAARNHAEALFVYLLLFLVARCRAMASGSLPAIIDFGKQTSPEKIRTQLEREYRVDLSAKAIAGAPPFRQPTTEECEEEM</sequence>
<organism evidence="7 8">
    <name type="scientific">Mycena metata</name>
    <dbReference type="NCBI Taxonomy" id="1033252"/>
    <lineage>
        <taxon>Eukaryota</taxon>
        <taxon>Fungi</taxon>
        <taxon>Dikarya</taxon>
        <taxon>Basidiomycota</taxon>
        <taxon>Agaricomycotina</taxon>
        <taxon>Agaricomycetes</taxon>
        <taxon>Agaricomycetidae</taxon>
        <taxon>Agaricales</taxon>
        <taxon>Marasmiineae</taxon>
        <taxon>Mycenaceae</taxon>
        <taxon>Mycena</taxon>
    </lineage>
</organism>
<keyword evidence="2 4" id="KW-0863">Zinc-finger</keyword>
<evidence type="ECO:0000313" key="8">
    <source>
        <dbReference type="Proteomes" id="UP001215598"/>
    </source>
</evidence>
<feature type="region of interest" description="Disordered" evidence="5">
    <location>
        <begin position="1"/>
        <end position="29"/>
    </location>
</feature>
<evidence type="ECO:0000256" key="5">
    <source>
        <dbReference type="SAM" id="MobiDB-lite"/>
    </source>
</evidence>
<dbReference type="PROSITE" id="PS50865">
    <property type="entry name" value="ZF_MYND_2"/>
    <property type="match status" value="1"/>
</dbReference>
<dbReference type="GO" id="GO:0008270">
    <property type="term" value="F:zinc ion binding"/>
    <property type="evidence" value="ECO:0007669"/>
    <property type="project" value="UniProtKB-KW"/>
</dbReference>